<evidence type="ECO:0000313" key="3">
    <source>
        <dbReference type="Proteomes" id="UP000604481"/>
    </source>
</evidence>
<evidence type="ECO:0000256" key="1">
    <source>
        <dbReference type="SAM" id="MobiDB-lite"/>
    </source>
</evidence>
<comment type="caution">
    <text evidence="2">The sequence shown here is derived from an EMBL/GenBank/DDBJ whole genome shotgun (WGS) entry which is preliminary data.</text>
</comment>
<dbReference type="AlphaFoldDB" id="A0A8J7K0B1"/>
<evidence type="ECO:0000313" key="2">
    <source>
        <dbReference type="EMBL" id="MBE9607751.1"/>
    </source>
</evidence>
<sequence length="100" mass="11080">MATWLLLGQGMAAEPEWGRLFYSPQERTAPVQQQALPASAAAPAVRRYDGQMRRQQGQAIYWLDGQPGRQAPPAQVKPGELWQSSDGRVIGGPRVRVEPR</sequence>
<protein>
    <submittedName>
        <fullName evidence="2">Uncharacterized protein</fullName>
    </submittedName>
</protein>
<proteinExistence type="predicted"/>
<dbReference type="Proteomes" id="UP000604481">
    <property type="component" value="Unassembled WGS sequence"/>
</dbReference>
<dbReference type="EMBL" id="JADFUA010000001">
    <property type="protein sequence ID" value="MBE9607751.1"/>
    <property type="molecule type" value="Genomic_DNA"/>
</dbReference>
<keyword evidence="3" id="KW-1185">Reference proteome</keyword>
<name>A0A8J7K0B1_9NEIS</name>
<dbReference type="RefSeq" id="WP_194114267.1">
    <property type="nucleotide sequence ID" value="NZ_JADFUA010000001.1"/>
</dbReference>
<feature type="region of interest" description="Disordered" evidence="1">
    <location>
        <begin position="63"/>
        <end position="100"/>
    </location>
</feature>
<accession>A0A8J7K0B1</accession>
<gene>
    <name evidence="2" type="ORF">INR99_00155</name>
</gene>
<organism evidence="2 3">
    <name type="scientific">Chitinilyticum piscinae</name>
    <dbReference type="NCBI Taxonomy" id="2866724"/>
    <lineage>
        <taxon>Bacteria</taxon>
        <taxon>Pseudomonadati</taxon>
        <taxon>Pseudomonadota</taxon>
        <taxon>Betaproteobacteria</taxon>
        <taxon>Neisseriales</taxon>
        <taxon>Chitinibacteraceae</taxon>
        <taxon>Chitinilyticum</taxon>
    </lineage>
</organism>
<reference evidence="2 3" key="1">
    <citation type="submission" date="2020-10" db="EMBL/GenBank/DDBJ databases">
        <title>The genome sequence of Chitinilyticum litopenaei 4Y14.</title>
        <authorList>
            <person name="Liu Y."/>
        </authorList>
    </citation>
    <scope>NUCLEOTIDE SEQUENCE [LARGE SCALE GENOMIC DNA]</scope>
    <source>
        <strain evidence="2 3">4Y14</strain>
    </source>
</reference>